<name>A0A7I7LB87_9MYCO</name>
<dbReference type="AlphaFoldDB" id="A0A7I7LB87"/>
<proteinExistence type="predicted"/>
<dbReference type="RefSeq" id="WP_231608906.1">
    <property type="nucleotide sequence ID" value="NZ_AP022572.1"/>
</dbReference>
<evidence type="ECO:0000313" key="1">
    <source>
        <dbReference type="EMBL" id="BBX56897.1"/>
    </source>
</evidence>
<organism evidence="1 2">
    <name type="scientific">Mycobacterium shottsii</name>
    <dbReference type="NCBI Taxonomy" id="133549"/>
    <lineage>
        <taxon>Bacteria</taxon>
        <taxon>Bacillati</taxon>
        <taxon>Actinomycetota</taxon>
        <taxon>Actinomycetes</taxon>
        <taxon>Mycobacteriales</taxon>
        <taxon>Mycobacteriaceae</taxon>
        <taxon>Mycobacterium</taxon>
        <taxon>Mycobacterium ulcerans group</taxon>
    </lineage>
</organism>
<accession>A0A7I7LB87</accession>
<dbReference type="Gene3D" id="3.90.1150.10">
    <property type="entry name" value="Aspartate Aminotransferase, domain 1"/>
    <property type="match status" value="1"/>
</dbReference>
<protein>
    <submittedName>
        <fullName evidence="1">Uncharacterized protein</fullName>
    </submittedName>
</protein>
<sequence length="73" mass="8400">MTDKGFDIGNTQSLVTPVFLQMDPLLTLEFLNRMRHEHNVFCSGVMYPVVPPGLSSYDWCPPHHTTPPTWNRQ</sequence>
<dbReference type="Proteomes" id="UP000467164">
    <property type="component" value="Chromosome"/>
</dbReference>
<reference evidence="1 2" key="1">
    <citation type="journal article" date="2019" name="Emerg. Microbes Infect.">
        <title>Comprehensive subspecies identification of 175 nontuberculous mycobacteria species based on 7547 genomic profiles.</title>
        <authorList>
            <person name="Matsumoto Y."/>
            <person name="Kinjo T."/>
            <person name="Motooka D."/>
            <person name="Nabeya D."/>
            <person name="Jung N."/>
            <person name="Uechi K."/>
            <person name="Horii T."/>
            <person name="Iida T."/>
            <person name="Fujita J."/>
            <person name="Nakamura S."/>
        </authorList>
    </citation>
    <scope>NUCLEOTIDE SEQUENCE [LARGE SCALE GENOMIC DNA]</scope>
    <source>
        <strain evidence="1 2">JCM 12657</strain>
    </source>
</reference>
<evidence type="ECO:0000313" key="2">
    <source>
        <dbReference type="Proteomes" id="UP000467164"/>
    </source>
</evidence>
<dbReference type="KEGG" id="msho:MSHO_22420"/>
<keyword evidence="2" id="KW-1185">Reference proteome</keyword>
<dbReference type="EMBL" id="AP022572">
    <property type="protein sequence ID" value="BBX56897.1"/>
    <property type="molecule type" value="Genomic_DNA"/>
</dbReference>
<gene>
    <name evidence="1" type="ORF">MSHO_22420</name>
</gene>
<dbReference type="InterPro" id="IPR015422">
    <property type="entry name" value="PyrdxlP-dep_Trfase_small"/>
</dbReference>